<dbReference type="InterPro" id="IPR011991">
    <property type="entry name" value="ArsR-like_HTH"/>
</dbReference>
<dbReference type="Pfam" id="PF09339">
    <property type="entry name" value="HTH_IclR"/>
    <property type="match status" value="1"/>
</dbReference>
<dbReference type="GO" id="GO:0045892">
    <property type="term" value="P:negative regulation of DNA-templated transcription"/>
    <property type="evidence" value="ECO:0007669"/>
    <property type="project" value="TreeGrafter"/>
</dbReference>
<dbReference type="InterPro" id="IPR050707">
    <property type="entry name" value="HTH_MetabolicPath_Reg"/>
</dbReference>
<keyword evidence="3" id="KW-0804">Transcription</keyword>
<evidence type="ECO:0000313" key="6">
    <source>
        <dbReference type="EMBL" id="BAN03882.1"/>
    </source>
</evidence>
<dbReference type="EMBL" id="AP012057">
    <property type="protein sequence ID" value="BAN03882.1"/>
    <property type="molecule type" value="Genomic_DNA"/>
</dbReference>
<dbReference type="InterPro" id="IPR005471">
    <property type="entry name" value="Tscrpt_reg_IclR_N"/>
</dbReference>
<evidence type="ECO:0000256" key="3">
    <source>
        <dbReference type="ARBA" id="ARBA00023163"/>
    </source>
</evidence>
<reference evidence="6 7" key="1">
    <citation type="journal article" date="2013" name="Int. J. Syst. Evol. Microbiol.">
        <title>Ilumatobacter nonamiense sp. nov. and Ilumatobacter coccineum sp. nov., isolated from seashore sand.</title>
        <authorList>
            <person name="Matsumoto A."/>
            <person name="Kasai H."/>
            <person name="Matsuo Y."/>
            <person name="Shizuri Y."/>
            <person name="Ichikawa N."/>
            <person name="Fujita N."/>
            <person name="Omura S."/>
            <person name="Takahashi Y."/>
        </authorList>
    </citation>
    <scope>NUCLEOTIDE SEQUENCE [LARGE SCALE GENOMIC DNA]</scope>
    <source>
        <strain evidence="7">NBRC 103263 / KCTC 29153 / YM16-304</strain>
    </source>
</reference>
<proteinExistence type="predicted"/>
<evidence type="ECO:0000259" key="5">
    <source>
        <dbReference type="PROSITE" id="PS51078"/>
    </source>
</evidence>
<dbReference type="InterPro" id="IPR014757">
    <property type="entry name" value="Tscrpt_reg_IclR_C"/>
</dbReference>
<dbReference type="PROSITE" id="PS51077">
    <property type="entry name" value="HTH_ICLR"/>
    <property type="match status" value="1"/>
</dbReference>
<dbReference type="PANTHER" id="PTHR30136:SF35">
    <property type="entry name" value="HTH-TYPE TRANSCRIPTIONAL REGULATOR RV1719"/>
    <property type="match status" value="1"/>
</dbReference>
<dbReference type="GO" id="GO:0003700">
    <property type="term" value="F:DNA-binding transcription factor activity"/>
    <property type="evidence" value="ECO:0007669"/>
    <property type="project" value="TreeGrafter"/>
</dbReference>
<feature type="domain" description="HTH iclR-type" evidence="4">
    <location>
        <begin position="4"/>
        <end position="64"/>
    </location>
</feature>
<gene>
    <name evidence="6" type="ORF">YM304_35680</name>
</gene>
<dbReference type="Gene3D" id="1.10.10.10">
    <property type="entry name" value="Winged helix-like DNA-binding domain superfamily/Winged helix DNA-binding domain"/>
    <property type="match status" value="1"/>
</dbReference>
<dbReference type="InterPro" id="IPR036390">
    <property type="entry name" value="WH_DNA-bd_sf"/>
</dbReference>
<evidence type="ECO:0000313" key="7">
    <source>
        <dbReference type="Proteomes" id="UP000011863"/>
    </source>
</evidence>
<dbReference type="KEGG" id="aym:YM304_35680"/>
<feature type="domain" description="IclR-ED" evidence="5">
    <location>
        <begin position="65"/>
        <end position="249"/>
    </location>
</feature>
<dbReference type="OrthoDB" id="4474604at2"/>
<keyword evidence="7" id="KW-1185">Reference proteome</keyword>
<evidence type="ECO:0000259" key="4">
    <source>
        <dbReference type="PROSITE" id="PS51077"/>
    </source>
</evidence>
<dbReference type="Proteomes" id="UP000011863">
    <property type="component" value="Chromosome"/>
</dbReference>
<dbReference type="Gene3D" id="3.30.450.40">
    <property type="match status" value="1"/>
</dbReference>
<dbReference type="PANTHER" id="PTHR30136">
    <property type="entry name" value="HELIX-TURN-HELIX TRANSCRIPTIONAL REGULATOR, ICLR FAMILY"/>
    <property type="match status" value="1"/>
</dbReference>
<accession>A0A6C7ED12</accession>
<keyword evidence="1" id="KW-0805">Transcription regulation</keyword>
<dbReference type="InterPro" id="IPR036388">
    <property type="entry name" value="WH-like_DNA-bd_sf"/>
</dbReference>
<evidence type="ECO:0000256" key="1">
    <source>
        <dbReference type="ARBA" id="ARBA00023015"/>
    </source>
</evidence>
<keyword evidence="2" id="KW-0238">DNA-binding</keyword>
<dbReference type="SUPFAM" id="SSF46785">
    <property type="entry name" value="Winged helix' DNA-binding domain"/>
    <property type="match status" value="1"/>
</dbReference>
<dbReference type="GO" id="GO:0003677">
    <property type="term" value="F:DNA binding"/>
    <property type="evidence" value="ECO:0007669"/>
    <property type="project" value="UniProtKB-KW"/>
</dbReference>
<dbReference type="SMART" id="SM00346">
    <property type="entry name" value="HTH_ICLR"/>
    <property type="match status" value="1"/>
</dbReference>
<dbReference type="Pfam" id="PF01614">
    <property type="entry name" value="IclR_C"/>
    <property type="match status" value="1"/>
</dbReference>
<dbReference type="PROSITE" id="PS51078">
    <property type="entry name" value="ICLR_ED"/>
    <property type="match status" value="1"/>
</dbReference>
<dbReference type="SUPFAM" id="SSF55781">
    <property type="entry name" value="GAF domain-like"/>
    <property type="match status" value="1"/>
</dbReference>
<dbReference type="AlphaFoldDB" id="A0A6C7ED12"/>
<dbReference type="CDD" id="cd00090">
    <property type="entry name" value="HTH_ARSR"/>
    <property type="match status" value="1"/>
</dbReference>
<dbReference type="RefSeq" id="WP_015443129.1">
    <property type="nucleotide sequence ID" value="NC_020520.1"/>
</dbReference>
<sequence>MAGVQSIERAFAILRVLALGPAGVTEIADRADLPKSTVSRLLTALESEGAVEQVDDGADYVVGESLRTLGGSSGPRATLRSVIRPFLEALSAATGGSAGFVVRRDREVYCADDVAERAELVRVSKQTGHSFPLHATASGLALLATLDPADVDEYGAATFTRTRGSAPNDLERLRERLARIGPSGVVVSNEELDPGVNALAVAFRGPSGTYEGALYVQGPAFRFPVDGDQARVERLLVEAATAISERFDAH</sequence>
<organism evidence="6 7">
    <name type="scientific">Ilumatobacter coccineus (strain NBRC 103263 / KCTC 29153 / YM16-304)</name>
    <dbReference type="NCBI Taxonomy" id="1313172"/>
    <lineage>
        <taxon>Bacteria</taxon>
        <taxon>Bacillati</taxon>
        <taxon>Actinomycetota</taxon>
        <taxon>Acidimicrobiia</taxon>
        <taxon>Acidimicrobiales</taxon>
        <taxon>Ilumatobacteraceae</taxon>
        <taxon>Ilumatobacter</taxon>
    </lineage>
</organism>
<protein>
    <submittedName>
        <fullName evidence="6">Putative IclR family transcriptional regulator</fullName>
    </submittedName>
</protein>
<dbReference type="InterPro" id="IPR029016">
    <property type="entry name" value="GAF-like_dom_sf"/>
</dbReference>
<evidence type="ECO:0000256" key="2">
    <source>
        <dbReference type="ARBA" id="ARBA00023125"/>
    </source>
</evidence>
<name>A0A6C7ED12_ILUCY</name>